<protein>
    <submittedName>
        <fullName evidence="1">Uncharacterized protein</fullName>
    </submittedName>
</protein>
<accession>A0A7W7J1H8</accession>
<dbReference type="RefSeq" id="WP_184167384.1">
    <property type="nucleotide sequence ID" value="NZ_JACHLD010000009.1"/>
</dbReference>
<comment type="caution">
    <text evidence="1">The sequence shown here is derived from an EMBL/GenBank/DDBJ whole genome shotgun (WGS) entry which is preliminary data.</text>
</comment>
<dbReference type="AlphaFoldDB" id="A0A7W7J1H8"/>
<dbReference type="EMBL" id="JACHLD010000009">
    <property type="protein sequence ID" value="MBB4804355.1"/>
    <property type="molecule type" value="Genomic_DNA"/>
</dbReference>
<proteinExistence type="predicted"/>
<gene>
    <name evidence="1" type="ORF">HNP37_004442</name>
</gene>
<organism evidence="1 2">
    <name type="scientific">Flavobacterium nitrogenifigens</name>
    <dbReference type="NCBI Taxonomy" id="1617283"/>
    <lineage>
        <taxon>Bacteria</taxon>
        <taxon>Pseudomonadati</taxon>
        <taxon>Bacteroidota</taxon>
        <taxon>Flavobacteriia</taxon>
        <taxon>Flavobacteriales</taxon>
        <taxon>Flavobacteriaceae</taxon>
        <taxon>Flavobacterium</taxon>
    </lineage>
</organism>
<evidence type="ECO:0000313" key="1">
    <source>
        <dbReference type="EMBL" id="MBB4804355.1"/>
    </source>
</evidence>
<dbReference type="Proteomes" id="UP000561681">
    <property type="component" value="Unassembled WGS sequence"/>
</dbReference>
<sequence>MKVDYKNFEIEVIDDKNYNLNSTYNLRQYQKTYFEENEFRPSSKHAIIIKEHGIEIASVLICETNGATEIFDNSFIIENDKIWIIVSNKIYCLEIPSLEIIWRKEFDQFTNFHIHKLEEDFVIHGELEIFRITKEGEIIWRFGGLDIWINPEGKNEFTIENHFIRLFDFESNEYVLDFNGKELEFNPRTIETETKKKWWQIFS</sequence>
<keyword evidence="2" id="KW-1185">Reference proteome</keyword>
<name>A0A7W7J1H8_9FLAO</name>
<reference evidence="1 2" key="1">
    <citation type="submission" date="2020-08" db="EMBL/GenBank/DDBJ databases">
        <title>Functional genomics of gut bacteria from endangered species of beetles.</title>
        <authorList>
            <person name="Carlos-Shanley C."/>
        </authorList>
    </citation>
    <scope>NUCLEOTIDE SEQUENCE [LARGE SCALE GENOMIC DNA]</scope>
    <source>
        <strain evidence="1 2">S00142</strain>
    </source>
</reference>
<evidence type="ECO:0000313" key="2">
    <source>
        <dbReference type="Proteomes" id="UP000561681"/>
    </source>
</evidence>